<protein>
    <submittedName>
        <fullName evidence="2">Oidioi.mRNA.OKI2018_I69.XSR.g16284.t1.cds</fullName>
    </submittedName>
</protein>
<proteinExistence type="predicted"/>
<reference evidence="2 3" key="1">
    <citation type="submission" date="2021-04" db="EMBL/GenBank/DDBJ databases">
        <authorList>
            <person name="Bliznina A."/>
        </authorList>
    </citation>
    <scope>NUCLEOTIDE SEQUENCE [LARGE SCALE GENOMIC DNA]</scope>
</reference>
<evidence type="ECO:0000313" key="2">
    <source>
        <dbReference type="EMBL" id="CAG5099137.1"/>
    </source>
</evidence>
<evidence type="ECO:0000256" key="1">
    <source>
        <dbReference type="SAM" id="MobiDB-lite"/>
    </source>
</evidence>
<name>A0ABN7SKG9_OIKDI</name>
<sequence length="129" mass="15256">MNSTKCRESWTGPMKTDESEFGPIDERSRRLCQEFMIYNERPYSIDDCWDKCFQSEDCDAFYVDSEDQNCRLYRKGCSYSPYSPAAGEIDTFGSCLMNRVAFRQEFSWSTRTDGCFKYKVDRHRPSTKM</sequence>
<evidence type="ECO:0000313" key="3">
    <source>
        <dbReference type="Proteomes" id="UP001158576"/>
    </source>
</evidence>
<dbReference type="SUPFAM" id="SSF57414">
    <property type="entry name" value="Hairpin loop containing domain-like"/>
    <property type="match status" value="1"/>
</dbReference>
<organism evidence="2 3">
    <name type="scientific">Oikopleura dioica</name>
    <name type="common">Tunicate</name>
    <dbReference type="NCBI Taxonomy" id="34765"/>
    <lineage>
        <taxon>Eukaryota</taxon>
        <taxon>Metazoa</taxon>
        <taxon>Chordata</taxon>
        <taxon>Tunicata</taxon>
        <taxon>Appendicularia</taxon>
        <taxon>Copelata</taxon>
        <taxon>Oikopleuridae</taxon>
        <taxon>Oikopleura</taxon>
    </lineage>
</organism>
<accession>A0ABN7SKG9</accession>
<dbReference type="Proteomes" id="UP001158576">
    <property type="component" value="Chromosome XSR"/>
</dbReference>
<feature type="region of interest" description="Disordered" evidence="1">
    <location>
        <begin position="1"/>
        <end position="21"/>
    </location>
</feature>
<dbReference type="EMBL" id="OU015569">
    <property type="protein sequence ID" value="CAG5099137.1"/>
    <property type="molecule type" value="Genomic_DNA"/>
</dbReference>
<keyword evidence="3" id="KW-1185">Reference proteome</keyword>
<gene>
    <name evidence="2" type="ORF">OKIOD_LOCUS7842</name>
</gene>